<organism evidence="1 2">
    <name type="scientific">Actinomadura rayongensis</name>
    <dbReference type="NCBI Taxonomy" id="1429076"/>
    <lineage>
        <taxon>Bacteria</taxon>
        <taxon>Bacillati</taxon>
        <taxon>Actinomycetota</taxon>
        <taxon>Actinomycetes</taxon>
        <taxon>Streptosporangiales</taxon>
        <taxon>Thermomonosporaceae</taxon>
        <taxon>Actinomadura</taxon>
    </lineage>
</organism>
<protein>
    <submittedName>
        <fullName evidence="1">Uncharacterized protein</fullName>
    </submittedName>
</protein>
<gene>
    <name evidence="1" type="ORF">GQ466_13515</name>
</gene>
<accession>A0A6I4WDH5</accession>
<sequence length="94" mass="10353">MTVRQGDRGLGAGIERQARAGVLRRLTEQREVLVGEVAERRGLVEHGLRVGRRREAPDRSRRPRYAIEAALAIEGLPAAVRPLAQAVVLLIGLR</sequence>
<dbReference type="RefSeq" id="WP_161103199.1">
    <property type="nucleotide sequence ID" value="NZ_JBHLYI010000001.1"/>
</dbReference>
<proteinExistence type="predicted"/>
<reference evidence="1 2" key="1">
    <citation type="submission" date="2019-12" db="EMBL/GenBank/DDBJ databases">
        <title>Nocardia macrotermitis sp. nov. and Nocardia aurantia sp. nov., isolated from the gut of the fungus growing-termite Macrotermes natalensis.</title>
        <authorList>
            <person name="Christine B."/>
            <person name="Rene B."/>
        </authorList>
    </citation>
    <scope>NUCLEOTIDE SEQUENCE [LARGE SCALE GENOMIC DNA]</scope>
    <source>
        <strain evidence="1 2">DSM 102126</strain>
    </source>
</reference>
<evidence type="ECO:0000313" key="1">
    <source>
        <dbReference type="EMBL" id="MXQ65054.1"/>
    </source>
</evidence>
<comment type="caution">
    <text evidence="1">The sequence shown here is derived from an EMBL/GenBank/DDBJ whole genome shotgun (WGS) entry which is preliminary data.</text>
</comment>
<name>A0A6I4WDH5_9ACTN</name>
<keyword evidence="2" id="KW-1185">Reference proteome</keyword>
<dbReference type="EMBL" id="WUTW01000002">
    <property type="protein sequence ID" value="MXQ65054.1"/>
    <property type="molecule type" value="Genomic_DNA"/>
</dbReference>
<dbReference type="Proteomes" id="UP000431901">
    <property type="component" value="Unassembled WGS sequence"/>
</dbReference>
<dbReference type="AlphaFoldDB" id="A0A6I4WDH5"/>
<evidence type="ECO:0000313" key="2">
    <source>
        <dbReference type="Proteomes" id="UP000431901"/>
    </source>
</evidence>